<feature type="region of interest" description="Disordered" evidence="1">
    <location>
        <begin position="104"/>
        <end position="148"/>
    </location>
</feature>
<evidence type="ECO:0000313" key="3">
    <source>
        <dbReference type="Proteomes" id="UP001431783"/>
    </source>
</evidence>
<accession>A0AAW1URL4</accession>
<proteinExistence type="predicted"/>
<dbReference type="AlphaFoldDB" id="A0AAW1URL4"/>
<dbReference type="EMBL" id="JARQZJ010000099">
    <property type="protein sequence ID" value="KAK9886181.1"/>
    <property type="molecule type" value="Genomic_DNA"/>
</dbReference>
<comment type="caution">
    <text evidence="2">The sequence shown here is derived from an EMBL/GenBank/DDBJ whole genome shotgun (WGS) entry which is preliminary data.</text>
</comment>
<organism evidence="2 3">
    <name type="scientific">Henosepilachna vigintioctopunctata</name>
    <dbReference type="NCBI Taxonomy" id="420089"/>
    <lineage>
        <taxon>Eukaryota</taxon>
        <taxon>Metazoa</taxon>
        <taxon>Ecdysozoa</taxon>
        <taxon>Arthropoda</taxon>
        <taxon>Hexapoda</taxon>
        <taxon>Insecta</taxon>
        <taxon>Pterygota</taxon>
        <taxon>Neoptera</taxon>
        <taxon>Endopterygota</taxon>
        <taxon>Coleoptera</taxon>
        <taxon>Polyphaga</taxon>
        <taxon>Cucujiformia</taxon>
        <taxon>Coccinelloidea</taxon>
        <taxon>Coccinellidae</taxon>
        <taxon>Epilachninae</taxon>
        <taxon>Epilachnini</taxon>
        <taxon>Henosepilachna</taxon>
    </lineage>
</organism>
<keyword evidence="3" id="KW-1185">Reference proteome</keyword>
<reference evidence="2 3" key="1">
    <citation type="submission" date="2023-03" db="EMBL/GenBank/DDBJ databases">
        <title>Genome insight into feeding habits of ladybird beetles.</title>
        <authorList>
            <person name="Li H.-S."/>
            <person name="Huang Y.-H."/>
            <person name="Pang H."/>
        </authorList>
    </citation>
    <scope>NUCLEOTIDE SEQUENCE [LARGE SCALE GENOMIC DNA]</scope>
    <source>
        <strain evidence="2">SYSU_2023b</strain>
        <tissue evidence="2">Whole body</tissue>
    </source>
</reference>
<sequence length="148" mass="17269">MSSTRKVGQKCRITRNSSQLQSLKVARLTHAFHCCAFKYPEQHNPSRYAQVAEEHRRTCQQYQDLDTGQFLPKIARIRKKRLAFKDKLSVAASFRCGFDIQKRHRDPISSNNQSQDTNSKSPFPLLTRVDRKDKDTNYSNNFNNDVYV</sequence>
<protein>
    <submittedName>
        <fullName evidence="2">Uncharacterized protein</fullName>
    </submittedName>
</protein>
<name>A0AAW1URL4_9CUCU</name>
<evidence type="ECO:0000256" key="1">
    <source>
        <dbReference type="SAM" id="MobiDB-lite"/>
    </source>
</evidence>
<feature type="compositionally biased region" description="Polar residues" evidence="1">
    <location>
        <begin position="137"/>
        <end position="148"/>
    </location>
</feature>
<dbReference type="Proteomes" id="UP001431783">
    <property type="component" value="Unassembled WGS sequence"/>
</dbReference>
<gene>
    <name evidence="2" type="ORF">WA026_015693</name>
</gene>
<evidence type="ECO:0000313" key="2">
    <source>
        <dbReference type="EMBL" id="KAK9886181.1"/>
    </source>
</evidence>
<feature type="compositionally biased region" description="Polar residues" evidence="1">
    <location>
        <begin position="108"/>
        <end position="121"/>
    </location>
</feature>